<proteinExistence type="predicted"/>
<gene>
    <name evidence="1" type="ORF">SLAVMIC_00710</name>
</gene>
<sequence length="153" mass="17622">MMLFLTISVFVLLGLLIVGGLVGLKYYKSFKKKLKEKDGEVDQYSKDLIKSNTELDHFYTLCDHRVGLWSTKKSIGYGNTKNFDIEVIITDVCEGRSKIKIIEVILTSGRWDSQEEQIKTEYDGTWVDSSEIKELSNSKILTREKRMSKLLDN</sequence>
<dbReference type="EMBL" id="OU342829">
    <property type="protein sequence ID" value="CAG7581173.1"/>
    <property type="molecule type" value="Genomic_DNA"/>
</dbReference>
<accession>A0A8D9C9C6</accession>
<evidence type="ECO:0000313" key="1">
    <source>
        <dbReference type="EMBL" id="CAG7581173.1"/>
    </source>
</evidence>
<reference evidence="1" key="1">
    <citation type="submission" date="2021-06" db="EMBL/GenBank/DDBJ databases">
        <authorList>
            <person name="Gannon L."/>
            <person name="Redgwell R T."/>
            <person name="Michniewski S."/>
            <person name="Harrison D C."/>
            <person name="Millard A."/>
        </authorList>
    </citation>
    <scope>NUCLEOTIDE SEQUENCE</scope>
</reference>
<organism evidence="1">
    <name type="scientific">uncultured marine phage</name>
    <dbReference type="NCBI Taxonomy" id="707152"/>
    <lineage>
        <taxon>Viruses</taxon>
        <taxon>environmental samples</taxon>
    </lineage>
</organism>
<name>A0A8D9C9C6_9VIRU</name>
<protein>
    <submittedName>
        <fullName evidence="1">Uncharacterized protein</fullName>
    </submittedName>
</protein>